<dbReference type="EMBL" id="QJPH01000490">
    <property type="protein sequence ID" value="PZN72377.1"/>
    <property type="molecule type" value="Genomic_DNA"/>
</dbReference>
<dbReference type="Proteomes" id="UP000249396">
    <property type="component" value="Unassembled WGS sequence"/>
</dbReference>
<evidence type="ECO:0000313" key="2">
    <source>
        <dbReference type="Proteomes" id="UP000249396"/>
    </source>
</evidence>
<proteinExistence type="predicted"/>
<accession>A0A2W4SLD1</accession>
<reference evidence="1 2" key="1">
    <citation type="journal article" date="2018" name="Aquat. Microb. Ecol.">
        <title>Gammaproteobacterial methanotrophs dominate.</title>
        <authorList>
            <person name="Rissanen A.J."/>
            <person name="Saarenheimo J."/>
            <person name="Tiirola M."/>
            <person name="Peura S."/>
            <person name="Aalto S.L."/>
            <person name="Karvinen A."/>
            <person name="Nykanen H."/>
        </authorList>
    </citation>
    <scope>NUCLEOTIDE SEQUENCE [LARGE SCALE GENOMIC DNA]</scope>
    <source>
        <strain evidence="1">AMbin10</strain>
    </source>
</reference>
<organism evidence="1 2">
    <name type="scientific">Candidatus Methylumidiphilus alinenensis</name>
    <dbReference type="NCBI Taxonomy" id="2202197"/>
    <lineage>
        <taxon>Bacteria</taxon>
        <taxon>Pseudomonadati</taxon>
        <taxon>Pseudomonadota</taxon>
        <taxon>Gammaproteobacteria</taxon>
        <taxon>Methylococcales</taxon>
        <taxon>Candidatus Methylumidiphilus</taxon>
    </lineage>
</organism>
<sequence>MQTKTPISDSKSYQEIGEFWDGHDADDFGGQEEVEFAVNIESQSRYYSLDQNLSIKLRNIARSRGITEESLLNSWVQEKVNQNMDIAR</sequence>
<protein>
    <submittedName>
        <fullName evidence="1">Uncharacterized protein</fullName>
    </submittedName>
</protein>
<evidence type="ECO:0000313" key="1">
    <source>
        <dbReference type="EMBL" id="PZN72377.1"/>
    </source>
</evidence>
<comment type="caution">
    <text evidence="1">The sequence shown here is derived from an EMBL/GenBank/DDBJ whole genome shotgun (WGS) entry which is preliminary data.</text>
</comment>
<name>A0A2W4SLD1_9GAMM</name>
<dbReference type="AlphaFoldDB" id="A0A2W4SLD1"/>
<gene>
    <name evidence="1" type="ORF">DM484_24605</name>
</gene>